<gene>
    <name evidence="1" type="ORF">SCUD_LOCUS2592</name>
</gene>
<name>A0A183JIR7_9TREM</name>
<dbReference type="WBParaSite" id="SCUD_0000259101-mRNA-1">
    <property type="protein sequence ID" value="SCUD_0000259101-mRNA-1"/>
    <property type="gene ID" value="SCUD_0000259101"/>
</dbReference>
<reference evidence="1 2" key="2">
    <citation type="submission" date="2018-11" db="EMBL/GenBank/DDBJ databases">
        <authorList>
            <consortium name="Pathogen Informatics"/>
        </authorList>
    </citation>
    <scope>NUCLEOTIDE SEQUENCE [LARGE SCALE GENOMIC DNA]</scope>
    <source>
        <strain evidence="1">Dakar</strain>
        <strain evidence="2">Dakar, Senegal</strain>
    </source>
</reference>
<evidence type="ECO:0000313" key="1">
    <source>
        <dbReference type="EMBL" id="VDO75618.1"/>
    </source>
</evidence>
<dbReference type="Proteomes" id="UP000279833">
    <property type="component" value="Unassembled WGS sequence"/>
</dbReference>
<reference evidence="3" key="1">
    <citation type="submission" date="2016-06" db="UniProtKB">
        <authorList>
            <consortium name="WormBaseParasite"/>
        </authorList>
    </citation>
    <scope>IDENTIFICATION</scope>
</reference>
<evidence type="ECO:0000313" key="3">
    <source>
        <dbReference type="WBParaSite" id="SCUD_0000259101-mRNA-1"/>
    </source>
</evidence>
<organism evidence="3">
    <name type="scientific">Schistosoma curassoni</name>
    <dbReference type="NCBI Taxonomy" id="6186"/>
    <lineage>
        <taxon>Eukaryota</taxon>
        <taxon>Metazoa</taxon>
        <taxon>Spiralia</taxon>
        <taxon>Lophotrochozoa</taxon>
        <taxon>Platyhelminthes</taxon>
        <taxon>Trematoda</taxon>
        <taxon>Digenea</taxon>
        <taxon>Strigeidida</taxon>
        <taxon>Schistosomatoidea</taxon>
        <taxon>Schistosomatidae</taxon>
        <taxon>Schistosoma</taxon>
    </lineage>
</organism>
<protein>
    <submittedName>
        <fullName evidence="1 3">Uncharacterized protein</fullName>
    </submittedName>
</protein>
<accession>A0A183JIR7</accession>
<dbReference type="EMBL" id="UZAK01002569">
    <property type="protein sequence ID" value="VDO75618.1"/>
    <property type="molecule type" value="Genomic_DNA"/>
</dbReference>
<sequence>MRHQITFLYLFQNLLHQLHDENLFQNFVLLGAKL</sequence>
<keyword evidence="2" id="KW-1185">Reference proteome</keyword>
<dbReference type="AlphaFoldDB" id="A0A183JIR7"/>
<proteinExistence type="predicted"/>
<evidence type="ECO:0000313" key="2">
    <source>
        <dbReference type="Proteomes" id="UP000279833"/>
    </source>
</evidence>